<dbReference type="Proteomes" id="UP000620559">
    <property type="component" value="Unassembled WGS sequence"/>
</dbReference>
<dbReference type="InterPro" id="IPR030890">
    <property type="entry name" value="LP_HExxH_w_TonB"/>
</dbReference>
<dbReference type="RefSeq" id="WP_193919117.1">
    <property type="nucleotide sequence ID" value="NZ_JADEWL010000020.1"/>
</dbReference>
<reference evidence="1" key="1">
    <citation type="submission" date="2020-10" db="EMBL/GenBank/DDBJ databases">
        <authorList>
            <person name="Castelo-Branco R."/>
            <person name="Eusebio N."/>
            <person name="Adriana R."/>
            <person name="Vieira A."/>
            <person name="Brugerolle De Fraissinette N."/>
            <person name="Rezende De Castro R."/>
            <person name="Schneider M.P."/>
            <person name="Vasconcelos V."/>
            <person name="Leao P.N."/>
        </authorList>
    </citation>
    <scope>NUCLEOTIDE SEQUENCE</scope>
    <source>
        <strain evidence="1">LEGE 06105</strain>
    </source>
</reference>
<keyword evidence="2" id="KW-1185">Reference proteome</keyword>
<gene>
    <name evidence="1" type="ORF">IQ247_08975</name>
</gene>
<proteinExistence type="predicted"/>
<comment type="caution">
    <text evidence="1">The sequence shown here is derived from an EMBL/GenBank/DDBJ whole genome shotgun (WGS) entry which is preliminary data.</text>
</comment>
<dbReference type="EMBL" id="JADEWL010000020">
    <property type="protein sequence ID" value="MBE9212824.1"/>
    <property type="molecule type" value="Genomic_DNA"/>
</dbReference>
<dbReference type="SUPFAM" id="SSF55486">
    <property type="entry name" value="Metalloproteases ('zincins'), catalytic domain"/>
    <property type="match status" value="1"/>
</dbReference>
<evidence type="ECO:0000313" key="1">
    <source>
        <dbReference type="EMBL" id="MBE9212824.1"/>
    </source>
</evidence>
<accession>A0A8J7F795</accession>
<sequence>MTYSSTEEINNIPIEIPSETGTEYTELVNCTEVSNFEDCEFTSTEEVGNYLREKIPLSHLENCPSIRYESQPSETCPNALGFIYRHSREIKICSICEGKEELLKTMTHEVGHNTHYNIMSNNPELANKWIEINQASYTQNSYDGTGFVSSYAMTNEREDFAESYASYITDPEKLIFYSPEKYEFMKNEVFYGREYN</sequence>
<organism evidence="1 2">
    <name type="scientific">Plectonema cf. radiosum LEGE 06105</name>
    <dbReference type="NCBI Taxonomy" id="945769"/>
    <lineage>
        <taxon>Bacteria</taxon>
        <taxon>Bacillati</taxon>
        <taxon>Cyanobacteriota</taxon>
        <taxon>Cyanophyceae</taxon>
        <taxon>Oscillatoriophycideae</taxon>
        <taxon>Oscillatoriales</taxon>
        <taxon>Microcoleaceae</taxon>
        <taxon>Plectonema</taxon>
    </lineage>
</organism>
<protein>
    <submittedName>
        <fullName evidence="1">Uncharacterized protein</fullName>
    </submittedName>
</protein>
<dbReference type="Pfam" id="PF15890">
    <property type="entry name" value="Peptidase_Mx1"/>
    <property type="match status" value="1"/>
</dbReference>
<dbReference type="Gene3D" id="3.40.390.70">
    <property type="match status" value="1"/>
</dbReference>
<evidence type="ECO:0000313" key="2">
    <source>
        <dbReference type="Proteomes" id="UP000620559"/>
    </source>
</evidence>
<name>A0A8J7F795_9CYAN</name>
<dbReference type="AlphaFoldDB" id="A0A8J7F795"/>